<gene>
    <name evidence="1" type="ORF">CBER1_05822</name>
</gene>
<protein>
    <submittedName>
        <fullName evidence="1">Uncharacterized protein</fullName>
    </submittedName>
</protein>
<evidence type="ECO:0000313" key="1">
    <source>
        <dbReference type="EMBL" id="PPJ53966.1"/>
    </source>
</evidence>
<proteinExistence type="predicted"/>
<dbReference type="Proteomes" id="UP000237631">
    <property type="component" value="Unassembled WGS sequence"/>
</dbReference>
<organism evidence="1 2">
    <name type="scientific">Cercospora berteroae</name>
    <dbReference type="NCBI Taxonomy" id="357750"/>
    <lineage>
        <taxon>Eukaryota</taxon>
        <taxon>Fungi</taxon>
        <taxon>Dikarya</taxon>
        <taxon>Ascomycota</taxon>
        <taxon>Pezizomycotina</taxon>
        <taxon>Dothideomycetes</taxon>
        <taxon>Dothideomycetidae</taxon>
        <taxon>Mycosphaerellales</taxon>
        <taxon>Mycosphaerellaceae</taxon>
        <taxon>Cercospora</taxon>
    </lineage>
</organism>
<keyword evidence="2" id="KW-1185">Reference proteome</keyword>
<dbReference type="EMBL" id="PNEN01000573">
    <property type="protein sequence ID" value="PPJ53966.1"/>
    <property type="molecule type" value="Genomic_DNA"/>
</dbReference>
<name>A0A2S6C2N7_9PEZI</name>
<comment type="caution">
    <text evidence="1">The sequence shown here is derived from an EMBL/GenBank/DDBJ whole genome shotgun (WGS) entry which is preliminary data.</text>
</comment>
<dbReference type="OrthoDB" id="3637754at2759"/>
<accession>A0A2S6C2N7</accession>
<reference evidence="2" key="1">
    <citation type="journal article" date="2017" name="bioRxiv">
        <title>Conservation of a gene cluster reveals novel cercosporin biosynthetic mechanisms and extends production to the genus Colletotrichum.</title>
        <authorList>
            <person name="de Jonge R."/>
            <person name="Ebert M.K."/>
            <person name="Huitt-Roehl C.R."/>
            <person name="Pal P."/>
            <person name="Suttle J.C."/>
            <person name="Spanner R.E."/>
            <person name="Neubauer J.D."/>
            <person name="Jurick W.M.II."/>
            <person name="Stott K.A."/>
            <person name="Secor G.A."/>
            <person name="Thomma B.P.H.J."/>
            <person name="Van de Peer Y."/>
            <person name="Townsend C.A."/>
            <person name="Bolton M.D."/>
        </authorList>
    </citation>
    <scope>NUCLEOTIDE SEQUENCE [LARGE SCALE GENOMIC DNA]</scope>
    <source>
        <strain evidence="2">CBS538.71</strain>
    </source>
</reference>
<evidence type="ECO:0000313" key="2">
    <source>
        <dbReference type="Proteomes" id="UP000237631"/>
    </source>
</evidence>
<sequence>MYFADIPSFEPPTSPHGQSLSLCASVKMASPTGHPSALALPQQENPTDQVEMSFFEPGKLDEEILCGDYRDIVDDALLQLAAKMSLDDFVQALNELHLSHRFGTVIQRSGIGTRFTRSLVNVSKKRGLTENALRGVLMAIQEANGLRPCKDWKAIKGEERRMGAAQALLEFSSRVVKFEDG</sequence>
<dbReference type="AlphaFoldDB" id="A0A2S6C2N7"/>